<dbReference type="Gene3D" id="1.10.8.60">
    <property type="match status" value="2"/>
</dbReference>
<feature type="domain" description="Clp R" evidence="8">
    <location>
        <begin position="3"/>
        <end position="148"/>
    </location>
</feature>
<dbReference type="AlphaFoldDB" id="E7N2Y4"/>
<evidence type="ECO:0000256" key="3">
    <source>
        <dbReference type="ARBA" id="ARBA00022840"/>
    </source>
</evidence>
<sequence>MNYRQFFTQTAIKAVEFSQYIAQRRGKGYIGTGQLLLGILHMRDTIAAEALTAHGVDYDRVEQVLRTGDVFQDVRVANEEVPYYTRRAQRVMQGAIDTAREERSFVTTEHILLSLLTEAEGTAVRVLEELDVDIEELQSQVFERMNSVEETPKGKSARKKPGKGEKSVLPASLKKYARDLVGIARSGGIDPVIGRDTEIDRLIQILARRTKNNPLLLGEAGVGKTAVAEGLAQRIADGEVPFLLENKRIVSLSMTALVAGTKYRGEFEERLKNVVDDVIKSKNLILFIDEIHTLIRTGGAEGSLDAANILKPALARSEMQIIGATTQSEYKKHFAKDSALARRFQVVTVGEPSEEDAERILFGLRDKYEEFHHAQIEDSAVCAAVRLAKRYITDRYLPDKAIDLMDEAASRVRMQHIGMSDALSGLRAELAGLVKEKERAISAQNYEEAARLRDREQELRTQLEAARHGDEQRTLIHVTEDDIASVVAQWTGIPVQRIAAKESDRLLILEKTIGRRVIGQDEAIHAVSKAVRRARAGVKDPRRPIGSFLFLGSTGVGKTELARALAESVFGTEDAIIRFDMSEYMEKHTTARLVGAPPGYVGYEEGGQLTDAVRKKPFSIVLFDEVEKAHPDVFHMLLQVLEDGRLTDGQGTVTDFRNTIIIMTSNAGANHLRSTTGTIGFAMGQTAGSDEERAKQRVMEEVKKLFRPEFLNRIDDMIVFNALGEPQLSKIVDILLRDVKNRLAEQEIQLEVSPSAKRVLIAKGTDVKFGARPLRRAIQKNIEDALAERLLSREFGAGDTVSVRKSGDGLDFVKKLHVKKESRAKKSGKAVLNEV</sequence>
<feature type="domain" description="UVR" evidence="7">
    <location>
        <begin position="427"/>
        <end position="462"/>
    </location>
</feature>
<dbReference type="GO" id="GO:0016887">
    <property type="term" value="F:ATP hydrolysis activity"/>
    <property type="evidence" value="ECO:0007669"/>
    <property type="project" value="InterPro"/>
</dbReference>
<dbReference type="InterPro" id="IPR028299">
    <property type="entry name" value="ClpA/B_CS2"/>
</dbReference>
<dbReference type="Pfam" id="PF17871">
    <property type="entry name" value="AAA_lid_9"/>
    <property type="match status" value="1"/>
</dbReference>
<dbReference type="InterPro" id="IPR019489">
    <property type="entry name" value="Clp_ATPase_C"/>
</dbReference>
<keyword evidence="2" id="KW-0547">Nucleotide-binding</keyword>
<dbReference type="PROSITE" id="PS50151">
    <property type="entry name" value="UVR"/>
    <property type="match status" value="1"/>
</dbReference>
<dbReference type="PROSITE" id="PS51903">
    <property type="entry name" value="CLP_R"/>
    <property type="match status" value="1"/>
</dbReference>
<dbReference type="FunFam" id="3.40.50.300:FF:000025">
    <property type="entry name" value="ATP-dependent Clp protease subunit"/>
    <property type="match status" value="1"/>
</dbReference>
<evidence type="ECO:0000256" key="5">
    <source>
        <dbReference type="PROSITE-ProRule" id="PRU01251"/>
    </source>
</evidence>
<evidence type="ECO:0000256" key="1">
    <source>
        <dbReference type="ARBA" id="ARBA00022737"/>
    </source>
</evidence>
<dbReference type="InterPro" id="IPR001270">
    <property type="entry name" value="ClpA/B"/>
</dbReference>
<accession>E7N2Y4</accession>
<feature type="region of interest" description="Disordered" evidence="6">
    <location>
        <begin position="146"/>
        <end position="168"/>
    </location>
</feature>
<dbReference type="InterPro" id="IPR003959">
    <property type="entry name" value="ATPase_AAA_core"/>
</dbReference>
<dbReference type="Pfam" id="PF07724">
    <property type="entry name" value="AAA_2"/>
    <property type="match status" value="1"/>
</dbReference>
<dbReference type="CDD" id="cd19499">
    <property type="entry name" value="RecA-like_ClpB_Hsp104-like"/>
    <property type="match status" value="1"/>
</dbReference>
<dbReference type="CDD" id="cd00009">
    <property type="entry name" value="AAA"/>
    <property type="match status" value="1"/>
</dbReference>
<dbReference type="PANTHER" id="PTHR11638">
    <property type="entry name" value="ATP-DEPENDENT CLP PROTEASE"/>
    <property type="match status" value="1"/>
</dbReference>
<dbReference type="Pfam" id="PF10431">
    <property type="entry name" value="ClpB_D2-small"/>
    <property type="match status" value="1"/>
</dbReference>
<dbReference type="SMART" id="SM00382">
    <property type="entry name" value="AAA"/>
    <property type="match status" value="2"/>
</dbReference>
<evidence type="ECO:0000256" key="4">
    <source>
        <dbReference type="ARBA" id="ARBA00023186"/>
    </source>
</evidence>
<dbReference type="InterPro" id="IPR027417">
    <property type="entry name" value="P-loop_NTPase"/>
</dbReference>
<keyword evidence="3" id="KW-0067">ATP-binding</keyword>
<evidence type="ECO:0000256" key="6">
    <source>
        <dbReference type="SAM" id="MobiDB-lite"/>
    </source>
</evidence>
<evidence type="ECO:0000313" key="10">
    <source>
        <dbReference type="Proteomes" id="UP000004633"/>
    </source>
</evidence>
<dbReference type="PANTHER" id="PTHR11638:SF18">
    <property type="entry name" value="HEAT SHOCK PROTEIN 104"/>
    <property type="match status" value="1"/>
</dbReference>
<keyword evidence="1 5" id="KW-0677">Repeat</keyword>
<dbReference type="InterPro" id="IPR003593">
    <property type="entry name" value="AAA+_ATPase"/>
</dbReference>
<dbReference type="GO" id="GO:0034605">
    <property type="term" value="P:cellular response to heat"/>
    <property type="evidence" value="ECO:0007669"/>
    <property type="project" value="TreeGrafter"/>
</dbReference>
<comment type="caution">
    <text evidence="9">The sequence shown here is derived from an EMBL/GenBank/DDBJ whole genome shotgun (WGS) entry which is preliminary data.</text>
</comment>
<dbReference type="RefSeq" id="WP_009350014.1">
    <property type="nucleotide sequence ID" value="NZ_GL638136.1"/>
</dbReference>
<keyword evidence="10" id="KW-1185">Reference proteome</keyword>
<dbReference type="PRINTS" id="PR00300">
    <property type="entry name" value="CLPPROTEASEA"/>
</dbReference>
<evidence type="ECO:0000259" key="8">
    <source>
        <dbReference type="PROSITE" id="PS51903"/>
    </source>
</evidence>
<dbReference type="Gene3D" id="3.40.50.300">
    <property type="entry name" value="P-loop containing nucleotide triphosphate hydrolases"/>
    <property type="match status" value="2"/>
</dbReference>
<dbReference type="InterPro" id="IPR041546">
    <property type="entry name" value="ClpA/ClpB_AAA_lid"/>
</dbReference>
<organism evidence="9 10">
    <name type="scientific">Selenomonas artemidis F0399</name>
    <dbReference type="NCBI Taxonomy" id="749551"/>
    <lineage>
        <taxon>Bacteria</taxon>
        <taxon>Bacillati</taxon>
        <taxon>Bacillota</taxon>
        <taxon>Negativicutes</taxon>
        <taxon>Selenomonadales</taxon>
        <taxon>Selenomonadaceae</taxon>
        <taxon>Selenomonas</taxon>
    </lineage>
</organism>
<reference evidence="9 10" key="1">
    <citation type="submission" date="2010-08" db="EMBL/GenBank/DDBJ databases">
        <authorList>
            <person name="Weinstock G."/>
            <person name="Sodergren E."/>
            <person name="Clifton S."/>
            <person name="Fulton L."/>
            <person name="Fulton B."/>
            <person name="Courtney L."/>
            <person name="Fronick C."/>
            <person name="Harrison M."/>
            <person name="Strong C."/>
            <person name="Farmer C."/>
            <person name="Delahaunty K."/>
            <person name="Markovic C."/>
            <person name="Hall O."/>
            <person name="Minx P."/>
            <person name="Tomlinson C."/>
            <person name="Mitreva M."/>
            <person name="Hou S."/>
            <person name="Chen J."/>
            <person name="Wollam A."/>
            <person name="Pepin K.H."/>
            <person name="Johnson M."/>
            <person name="Bhonagiri V."/>
            <person name="Zhang X."/>
            <person name="Suruliraj S."/>
            <person name="Warren W."/>
            <person name="Chinwalla A."/>
            <person name="Mardis E.R."/>
            <person name="Wilson R.K."/>
        </authorList>
    </citation>
    <scope>NUCLEOTIDE SEQUENCE [LARGE SCALE GENOMIC DNA]</scope>
    <source>
        <strain evidence="9 10">F0399</strain>
    </source>
</reference>
<dbReference type="PROSITE" id="PS00871">
    <property type="entry name" value="CLPAB_2"/>
    <property type="match status" value="1"/>
</dbReference>
<keyword evidence="4" id="KW-0143">Chaperone</keyword>
<dbReference type="Pfam" id="PF02861">
    <property type="entry name" value="Clp_N"/>
    <property type="match status" value="1"/>
</dbReference>
<evidence type="ECO:0000259" key="7">
    <source>
        <dbReference type="PROSITE" id="PS50151"/>
    </source>
</evidence>
<dbReference type="GO" id="GO:0005524">
    <property type="term" value="F:ATP binding"/>
    <property type="evidence" value="ECO:0007669"/>
    <property type="project" value="UniProtKB-KW"/>
</dbReference>
<dbReference type="SUPFAM" id="SSF81923">
    <property type="entry name" value="Double Clp-N motif"/>
    <property type="match status" value="1"/>
</dbReference>
<protein>
    <submittedName>
        <fullName evidence="9">ATPase family associated with various cellular activities (AAA)</fullName>
    </submittedName>
</protein>
<dbReference type="InterPro" id="IPR036628">
    <property type="entry name" value="Clp_N_dom_sf"/>
</dbReference>
<dbReference type="FunFam" id="3.40.50.300:FF:000010">
    <property type="entry name" value="Chaperone clpB 1, putative"/>
    <property type="match status" value="1"/>
</dbReference>
<dbReference type="EMBL" id="AECV01000023">
    <property type="protein sequence ID" value="EFW29545.1"/>
    <property type="molecule type" value="Genomic_DNA"/>
</dbReference>
<proteinExistence type="predicted"/>
<gene>
    <name evidence="9" type="ORF">HMPREF9555_01355</name>
</gene>
<dbReference type="Pfam" id="PF00004">
    <property type="entry name" value="AAA"/>
    <property type="match status" value="1"/>
</dbReference>
<evidence type="ECO:0000256" key="2">
    <source>
        <dbReference type="ARBA" id="ARBA00022741"/>
    </source>
</evidence>
<dbReference type="Gene3D" id="1.10.1780.10">
    <property type="entry name" value="Clp, N-terminal domain"/>
    <property type="match status" value="1"/>
</dbReference>
<dbReference type="InterPro" id="IPR004176">
    <property type="entry name" value="Clp_R_N"/>
</dbReference>
<dbReference type="InterPro" id="IPR050130">
    <property type="entry name" value="ClpA_ClpB"/>
</dbReference>
<evidence type="ECO:0000313" key="9">
    <source>
        <dbReference type="EMBL" id="EFW29545.1"/>
    </source>
</evidence>
<dbReference type="SUPFAM" id="SSF52540">
    <property type="entry name" value="P-loop containing nucleoside triphosphate hydrolases"/>
    <property type="match status" value="2"/>
</dbReference>
<dbReference type="Proteomes" id="UP000004633">
    <property type="component" value="Unassembled WGS sequence"/>
</dbReference>
<dbReference type="Gene3D" id="4.10.860.10">
    <property type="entry name" value="UVR domain"/>
    <property type="match status" value="1"/>
</dbReference>
<dbReference type="HOGENOM" id="CLU_005070_4_1_9"/>
<dbReference type="InterPro" id="IPR001943">
    <property type="entry name" value="UVR_dom"/>
</dbReference>
<dbReference type="SMART" id="SM01086">
    <property type="entry name" value="ClpB_D2-small"/>
    <property type="match status" value="1"/>
</dbReference>
<name>E7N2Y4_9FIRM</name>
<dbReference type="STRING" id="749551.HMPREF9555_01355"/>
<dbReference type="GO" id="GO:0005737">
    <property type="term" value="C:cytoplasm"/>
    <property type="evidence" value="ECO:0007669"/>
    <property type="project" value="TreeGrafter"/>
</dbReference>